<evidence type="ECO:0000313" key="2">
    <source>
        <dbReference type="EMBL" id="KUK18056.1"/>
    </source>
</evidence>
<dbReference type="Gene3D" id="2.40.50.100">
    <property type="match status" value="1"/>
</dbReference>
<sequence>MVIFMSRTNIIMPKLGMTMKKGTIVEWKKKSGERVEKEEVVAIVESEKLTGEVKAPTSGILVEILHDVGDEVPVGEVIGVIESEES</sequence>
<dbReference type="GO" id="GO:0006086">
    <property type="term" value="P:pyruvate decarboxylation to acetyl-CoA"/>
    <property type="evidence" value="ECO:0007669"/>
    <property type="project" value="InterPro"/>
</dbReference>
<dbReference type="EMBL" id="LGFD01000009">
    <property type="protein sequence ID" value="KUK18056.1"/>
    <property type="molecule type" value="Genomic_DNA"/>
</dbReference>
<name>A0A117L1I7_9EURY</name>
<dbReference type="InterPro" id="IPR011053">
    <property type="entry name" value="Single_hybrid_motif"/>
</dbReference>
<dbReference type="InterPro" id="IPR000089">
    <property type="entry name" value="Biotin_lipoyl"/>
</dbReference>
<dbReference type="SUPFAM" id="SSF51230">
    <property type="entry name" value="Single hybrid motif"/>
    <property type="match status" value="1"/>
</dbReference>
<comment type="caution">
    <text evidence="2">The sequence shown here is derived from an EMBL/GenBank/DDBJ whole genome shotgun (WGS) entry which is preliminary data.</text>
</comment>
<evidence type="ECO:0000313" key="3">
    <source>
        <dbReference type="Proteomes" id="UP000053911"/>
    </source>
</evidence>
<dbReference type="CDD" id="cd06849">
    <property type="entry name" value="lipoyl_domain"/>
    <property type="match status" value="1"/>
</dbReference>
<evidence type="ECO:0000259" key="1">
    <source>
        <dbReference type="PROSITE" id="PS50968"/>
    </source>
</evidence>
<dbReference type="PATRIC" id="fig|172049.5.peg.1445"/>
<proteinExistence type="predicted"/>
<reference evidence="3" key="1">
    <citation type="journal article" date="2015" name="MBio">
        <title>Genome-Resolved Metagenomic Analysis Reveals Roles for Candidate Phyla and Other Microbial Community Members in Biogeochemical Transformations in Oil Reservoirs.</title>
        <authorList>
            <person name="Hu P."/>
            <person name="Tom L."/>
            <person name="Singh A."/>
            <person name="Thomas B.C."/>
            <person name="Baker B.J."/>
            <person name="Piceno Y.M."/>
            <person name="Andersen G.L."/>
            <person name="Banfield J.F."/>
        </authorList>
    </citation>
    <scope>NUCLEOTIDE SEQUENCE [LARGE SCALE GENOMIC DNA]</scope>
</reference>
<feature type="domain" description="Lipoyl-binding" evidence="1">
    <location>
        <begin position="7"/>
        <end position="82"/>
    </location>
</feature>
<dbReference type="PANTHER" id="PTHR23151">
    <property type="entry name" value="DIHYDROLIPOAMIDE ACETYL/SUCCINYL-TRANSFERASE-RELATED"/>
    <property type="match status" value="1"/>
</dbReference>
<dbReference type="RefSeq" id="WP_283217405.1">
    <property type="nucleotide sequence ID" value="NZ_LGFD01000009.1"/>
</dbReference>
<dbReference type="PANTHER" id="PTHR23151:SF90">
    <property type="entry name" value="DIHYDROLIPOYLLYSINE-RESIDUE ACETYLTRANSFERASE COMPONENT OF PYRUVATE DEHYDROGENASE COMPLEX, MITOCHONDRIAL-RELATED"/>
    <property type="match status" value="1"/>
</dbReference>
<dbReference type="InterPro" id="IPR045257">
    <property type="entry name" value="E2/Pdx1"/>
</dbReference>
<dbReference type="PROSITE" id="PS50968">
    <property type="entry name" value="BIOTINYL_LIPOYL"/>
    <property type="match status" value="1"/>
</dbReference>
<protein>
    <submittedName>
        <fullName evidence="2">Branched-chain alpha-keto acid dehydrogenase subunit E2</fullName>
    </submittedName>
</protein>
<dbReference type="GO" id="GO:0045254">
    <property type="term" value="C:pyruvate dehydrogenase complex"/>
    <property type="evidence" value="ECO:0007669"/>
    <property type="project" value="InterPro"/>
</dbReference>
<accession>A0A117L1I7</accession>
<organism evidence="2 3">
    <name type="scientific">Thermococcus sibiricus</name>
    <dbReference type="NCBI Taxonomy" id="172049"/>
    <lineage>
        <taxon>Archaea</taxon>
        <taxon>Methanobacteriati</taxon>
        <taxon>Methanobacteriota</taxon>
        <taxon>Thermococci</taxon>
        <taxon>Thermococcales</taxon>
        <taxon>Thermococcaceae</taxon>
        <taxon>Thermococcus</taxon>
    </lineage>
</organism>
<dbReference type="AlphaFoldDB" id="A0A117L1I7"/>
<dbReference type="Proteomes" id="UP000053911">
    <property type="component" value="Unassembled WGS sequence"/>
</dbReference>
<gene>
    <name evidence="2" type="ORF">XD54_0672</name>
</gene>
<dbReference type="Pfam" id="PF00364">
    <property type="entry name" value="Biotin_lipoyl"/>
    <property type="match status" value="1"/>
</dbReference>